<keyword evidence="4" id="KW-1185">Reference proteome</keyword>
<evidence type="ECO:0000313" key="1">
    <source>
        <dbReference type="EMBL" id="AUQ93900.1"/>
    </source>
</evidence>
<sequence>MDDICRSIGNKIRTGVTQQIHCLPPPGHTSCWNIRQFCSLHVAETISYDAADRARRLVLQDFQFLTLSTRCIPREYR</sequence>
<evidence type="ECO:0000313" key="4">
    <source>
        <dbReference type="Proteomes" id="UP000236536"/>
    </source>
</evidence>
<dbReference type="Proteomes" id="UP000236536">
    <property type="component" value="Chromosome"/>
</dbReference>
<dbReference type="AlphaFoldDB" id="A0A2I7KAP0"/>
<evidence type="ECO:0000313" key="2">
    <source>
        <dbReference type="EMBL" id="AUQ99655.1"/>
    </source>
</evidence>
<reference evidence="2 3" key="1">
    <citation type="journal article" date="2017" name="Front. Microbiol.">
        <title>Phaeobacter piscinae sp. nov., a species of the Roseobacter group and potential aquaculture probiont.</title>
        <authorList>
            <person name="Sonnenschein E.C."/>
            <person name="Phippen C.B.W."/>
            <person name="Nielsen K.F."/>
            <person name="Mateiu R.V."/>
            <person name="Melchiorsen J."/>
            <person name="Gram L."/>
            <person name="Overmann J."/>
            <person name="Freese H.M."/>
        </authorList>
    </citation>
    <scope>NUCLEOTIDE SEQUENCE [LARGE SCALE GENOMIC DNA]</scope>
    <source>
        <strain evidence="2 3">P88</strain>
    </source>
</reference>
<dbReference type="EMBL" id="CP010725">
    <property type="protein sequence ID" value="AUQ99655.1"/>
    <property type="molecule type" value="Genomic_DNA"/>
</dbReference>
<accession>A0A2I7KAP0</accession>
<dbReference type="EMBL" id="CP010705">
    <property type="protein sequence ID" value="AUQ93900.1"/>
    <property type="molecule type" value="Genomic_DNA"/>
</dbReference>
<evidence type="ECO:0000313" key="3">
    <source>
        <dbReference type="Proteomes" id="UP000236447"/>
    </source>
</evidence>
<reference evidence="3 4" key="2">
    <citation type="journal article" date="2017" name="Genome Biol. Evol.">
        <title>Trajectories and Drivers of Genome Evolution in Surface-Associated Marine Phaeobacter.</title>
        <authorList>
            <person name="Freese H.M."/>
            <person name="Sikorski J."/>
            <person name="Bunk B."/>
            <person name="Scheuner C."/>
            <person name="Meier-Kolthoff J.P."/>
            <person name="Sproer C."/>
            <person name="Gram L."/>
            <person name="Overmann J."/>
        </authorList>
    </citation>
    <scope>NUCLEOTIDE SEQUENCE [LARGE SCALE GENOMIC DNA]</scope>
    <source>
        <strain evidence="1 4">P66</strain>
        <strain evidence="2 3">P88</strain>
    </source>
</reference>
<reference evidence="1 4" key="3">
    <citation type="journal article" date="2017" name="Int. J. Syst. Evol. Microbiol.">
        <title>Adaptation of Surface-Associated Bacteria to the Open Ocean: A Genomically Distinct Subpopulation of Phaeobacter gallaeciensis Colonizes Pacific Mesozooplankton.</title>
        <authorList>
            <person name="Freese H.M."/>
            <person name="Methner A."/>
            <person name="Overmann J."/>
        </authorList>
    </citation>
    <scope>NUCLEOTIDE SEQUENCE [LARGE SCALE GENOMIC DNA]</scope>
    <source>
        <strain evidence="1 4">P66</strain>
    </source>
</reference>
<dbReference type="Proteomes" id="UP000236447">
    <property type="component" value="Chromosome"/>
</dbReference>
<gene>
    <name evidence="1" type="ORF">PhaeoP66_01096</name>
    <name evidence="2" type="ORF">PhaeoP88_02299</name>
</gene>
<proteinExistence type="predicted"/>
<organism evidence="2 3">
    <name type="scientific">Phaeobacter inhibens</name>
    <dbReference type="NCBI Taxonomy" id="221822"/>
    <lineage>
        <taxon>Bacteria</taxon>
        <taxon>Pseudomonadati</taxon>
        <taxon>Pseudomonadota</taxon>
        <taxon>Alphaproteobacteria</taxon>
        <taxon>Rhodobacterales</taxon>
        <taxon>Roseobacteraceae</taxon>
        <taxon>Phaeobacter</taxon>
    </lineage>
</organism>
<name>A0A2I7KAP0_9RHOB</name>
<protein>
    <submittedName>
        <fullName evidence="2">Uncharacterized protein</fullName>
    </submittedName>
</protein>